<evidence type="ECO:0000256" key="1">
    <source>
        <dbReference type="SAM" id="MobiDB-lite"/>
    </source>
</evidence>
<evidence type="ECO:0000256" key="2">
    <source>
        <dbReference type="SAM" id="Phobius"/>
    </source>
</evidence>
<evidence type="ECO:0000313" key="3">
    <source>
        <dbReference type="EMBL" id="KAG0492134.1"/>
    </source>
</evidence>
<dbReference type="Proteomes" id="UP000636800">
    <property type="component" value="Chromosome 2"/>
</dbReference>
<accession>A0A835RN21</accession>
<dbReference type="EMBL" id="JADCNL010000002">
    <property type="protein sequence ID" value="KAG0492134.1"/>
    <property type="molecule type" value="Genomic_DNA"/>
</dbReference>
<dbReference type="AlphaFoldDB" id="A0A835RN21"/>
<feature type="transmembrane region" description="Helical" evidence="2">
    <location>
        <begin position="195"/>
        <end position="216"/>
    </location>
</feature>
<feature type="transmembrane region" description="Helical" evidence="2">
    <location>
        <begin position="164"/>
        <end position="183"/>
    </location>
</feature>
<sequence length="276" mass="30114">MEDAREARRKRLAERRTDRLAFITGQSQSLGQPAPHDVPQTPTKEAFDDGTAAASETIGHSSADVASNVADIIYREELTFQQSEERPNPQMISNFTLTNRENESVEQPKSNVEDISGRLFTTSSLQRSGTHNGPRATNATSPSTRLTLFTPTEIGHSVLATENLRLVTAFVVALLVVLSYRDVLVGGGRLISIICFRPLVVVLLTDAAVILGWVLLNQGINQSNEKDVRNTSQEGEGWPNELGKIFEVGQMLLKVLGAAFMDCSICAVIMICGFVV</sequence>
<gene>
    <name evidence="3" type="ORF">HPP92_005532</name>
</gene>
<name>A0A835RN21_VANPL</name>
<comment type="caution">
    <text evidence="3">The sequence shown here is derived from an EMBL/GenBank/DDBJ whole genome shotgun (WGS) entry which is preliminary data.</text>
</comment>
<reference evidence="3 4" key="1">
    <citation type="journal article" date="2020" name="Nat. Food">
        <title>A phased Vanilla planifolia genome enables genetic improvement of flavour and production.</title>
        <authorList>
            <person name="Hasing T."/>
            <person name="Tang H."/>
            <person name="Brym M."/>
            <person name="Khazi F."/>
            <person name="Huang T."/>
            <person name="Chambers A.H."/>
        </authorList>
    </citation>
    <scope>NUCLEOTIDE SEQUENCE [LARGE SCALE GENOMIC DNA]</scope>
    <source>
        <tissue evidence="3">Leaf</tissue>
    </source>
</reference>
<feature type="region of interest" description="Disordered" evidence="1">
    <location>
        <begin position="1"/>
        <end position="51"/>
    </location>
</feature>
<feature type="region of interest" description="Disordered" evidence="1">
    <location>
        <begin position="123"/>
        <end position="143"/>
    </location>
</feature>
<dbReference type="PANTHER" id="PTHR35469">
    <property type="entry name" value="TRANSMEMBRANE PROTEIN"/>
    <property type="match status" value="1"/>
</dbReference>
<keyword evidence="4" id="KW-1185">Reference proteome</keyword>
<dbReference type="OrthoDB" id="6159439at2759"/>
<dbReference type="PANTHER" id="PTHR35469:SF4">
    <property type="entry name" value="TRANSMEMBRANE PROTEIN"/>
    <property type="match status" value="1"/>
</dbReference>
<proteinExistence type="predicted"/>
<protein>
    <recommendedName>
        <fullName evidence="5">Transmembrane protein</fullName>
    </recommendedName>
</protein>
<keyword evidence="2" id="KW-0812">Transmembrane</keyword>
<evidence type="ECO:0000313" key="4">
    <source>
        <dbReference type="Proteomes" id="UP000636800"/>
    </source>
</evidence>
<keyword evidence="2" id="KW-0472">Membrane</keyword>
<organism evidence="3 4">
    <name type="scientific">Vanilla planifolia</name>
    <name type="common">Vanilla</name>
    <dbReference type="NCBI Taxonomy" id="51239"/>
    <lineage>
        <taxon>Eukaryota</taxon>
        <taxon>Viridiplantae</taxon>
        <taxon>Streptophyta</taxon>
        <taxon>Embryophyta</taxon>
        <taxon>Tracheophyta</taxon>
        <taxon>Spermatophyta</taxon>
        <taxon>Magnoliopsida</taxon>
        <taxon>Liliopsida</taxon>
        <taxon>Asparagales</taxon>
        <taxon>Orchidaceae</taxon>
        <taxon>Vanilloideae</taxon>
        <taxon>Vanilleae</taxon>
        <taxon>Vanilla</taxon>
    </lineage>
</organism>
<feature type="transmembrane region" description="Helical" evidence="2">
    <location>
        <begin position="251"/>
        <end position="275"/>
    </location>
</feature>
<evidence type="ECO:0008006" key="5">
    <source>
        <dbReference type="Google" id="ProtNLM"/>
    </source>
</evidence>
<keyword evidence="2" id="KW-1133">Transmembrane helix</keyword>